<keyword evidence="2" id="KW-0472">Membrane</keyword>
<sequence length="203" mass="23834">MGNNRRERRRNKAAEEEDVTPDSDNLELTEEEQWRIINETGILKKFPAQPPNARPPDEEEDEGWPLAEEIFNTTVFLIPMSFLLLLMEILVHWQYSRRPTYRALADRMLPGVPILAMFIFYTNRHKRRRWMQFLLFILSVAVGPRLVWLINMASWRVVMQQCPPLATVWVYTVLQLDLGPACLSLVVVGIWFRYSGMKLVLSM</sequence>
<dbReference type="AlphaFoldDB" id="A0A165U5V2"/>
<dbReference type="EMBL" id="KV429033">
    <property type="protein sequence ID" value="KZT74438.1"/>
    <property type="molecule type" value="Genomic_DNA"/>
</dbReference>
<reference evidence="4 5" key="1">
    <citation type="journal article" date="2016" name="Mol. Biol. Evol.">
        <title>Comparative Genomics of Early-Diverging Mushroom-Forming Fungi Provides Insights into the Origins of Lignocellulose Decay Capabilities.</title>
        <authorList>
            <person name="Nagy L.G."/>
            <person name="Riley R."/>
            <person name="Tritt A."/>
            <person name="Adam C."/>
            <person name="Daum C."/>
            <person name="Floudas D."/>
            <person name="Sun H."/>
            <person name="Yadav J.S."/>
            <person name="Pangilinan J."/>
            <person name="Larsson K.H."/>
            <person name="Matsuura K."/>
            <person name="Barry K."/>
            <person name="Labutti K."/>
            <person name="Kuo R."/>
            <person name="Ohm R.A."/>
            <person name="Bhattacharya S.S."/>
            <person name="Shirouzu T."/>
            <person name="Yoshinaga Y."/>
            <person name="Martin F.M."/>
            <person name="Grigoriev I.V."/>
            <person name="Hibbett D.S."/>
        </authorList>
    </citation>
    <scope>NUCLEOTIDE SEQUENCE [LARGE SCALE GENOMIC DNA]</scope>
    <source>
        <strain evidence="4 5">L-15889</strain>
    </source>
</reference>
<feature type="transmembrane region" description="Helical" evidence="2">
    <location>
        <begin position="133"/>
        <end position="150"/>
    </location>
</feature>
<name>A0A165U5V2_9APHY</name>
<dbReference type="Proteomes" id="UP000076727">
    <property type="component" value="Unassembled WGS sequence"/>
</dbReference>
<keyword evidence="2" id="KW-1133">Transmembrane helix</keyword>
<feature type="transmembrane region" description="Helical" evidence="2">
    <location>
        <begin position="101"/>
        <end position="121"/>
    </location>
</feature>
<feature type="region of interest" description="Disordered" evidence="1">
    <location>
        <begin position="1"/>
        <end position="30"/>
    </location>
</feature>
<evidence type="ECO:0000313" key="5">
    <source>
        <dbReference type="Proteomes" id="UP000076727"/>
    </source>
</evidence>
<gene>
    <name evidence="4" type="ORF">DAEQUDRAFT_807568</name>
</gene>
<proteinExistence type="predicted"/>
<dbReference type="STRING" id="1314783.A0A165U5V2"/>
<feature type="transmembrane region" description="Helical" evidence="2">
    <location>
        <begin position="170"/>
        <end position="194"/>
    </location>
</feature>
<protein>
    <recommendedName>
        <fullName evidence="3">DUF7719 domain-containing protein</fullName>
    </recommendedName>
</protein>
<keyword evidence="5" id="KW-1185">Reference proteome</keyword>
<dbReference type="Pfam" id="PF24841">
    <property type="entry name" value="DUF7719"/>
    <property type="match status" value="1"/>
</dbReference>
<dbReference type="OrthoDB" id="5597489at2759"/>
<dbReference type="InterPro" id="IPR056136">
    <property type="entry name" value="DUF7719"/>
</dbReference>
<organism evidence="4 5">
    <name type="scientific">Daedalea quercina L-15889</name>
    <dbReference type="NCBI Taxonomy" id="1314783"/>
    <lineage>
        <taxon>Eukaryota</taxon>
        <taxon>Fungi</taxon>
        <taxon>Dikarya</taxon>
        <taxon>Basidiomycota</taxon>
        <taxon>Agaricomycotina</taxon>
        <taxon>Agaricomycetes</taxon>
        <taxon>Polyporales</taxon>
        <taxon>Fomitopsis</taxon>
    </lineage>
</organism>
<keyword evidence="2" id="KW-0812">Transmembrane</keyword>
<evidence type="ECO:0000256" key="1">
    <source>
        <dbReference type="SAM" id="MobiDB-lite"/>
    </source>
</evidence>
<feature type="transmembrane region" description="Helical" evidence="2">
    <location>
        <begin position="75"/>
        <end position="95"/>
    </location>
</feature>
<evidence type="ECO:0000313" key="4">
    <source>
        <dbReference type="EMBL" id="KZT74438.1"/>
    </source>
</evidence>
<evidence type="ECO:0000259" key="3">
    <source>
        <dbReference type="Pfam" id="PF24841"/>
    </source>
</evidence>
<dbReference type="PANTHER" id="PTHR37846:SF1">
    <property type="entry name" value="DEACETYLASE-LIKE PROTEIN"/>
    <property type="match status" value="1"/>
</dbReference>
<feature type="domain" description="DUF7719" evidence="3">
    <location>
        <begin position="131"/>
        <end position="198"/>
    </location>
</feature>
<evidence type="ECO:0000256" key="2">
    <source>
        <dbReference type="SAM" id="Phobius"/>
    </source>
</evidence>
<accession>A0A165U5V2</accession>
<feature type="compositionally biased region" description="Basic residues" evidence="1">
    <location>
        <begin position="1"/>
        <end position="11"/>
    </location>
</feature>
<dbReference type="PANTHER" id="PTHR37846">
    <property type="entry name" value="YALI0B21296P"/>
    <property type="match status" value="1"/>
</dbReference>
<feature type="compositionally biased region" description="Acidic residues" evidence="1">
    <location>
        <begin position="15"/>
        <end position="30"/>
    </location>
</feature>